<comment type="caution">
    <text evidence="2">The sequence shown here is derived from an EMBL/GenBank/DDBJ whole genome shotgun (WGS) entry which is preliminary data.</text>
</comment>
<reference evidence="2 3" key="1">
    <citation type="submission" date="2021-03" db="EMBL/GenBank/DDBJ databases">
        <title>Tianweitania aestuarii sp. nov., isolated from a tidal flat.</title>
        <authorList>
            <person name="Park S."/>
            <person name="Yoon J.-H."/>
        </authorList>
    </citation>
    <scope>NUCLEOTIDE SEQUENCE [LARGE SCALE GENOMIC DNA]</scope>
    <source>
        <strain evidence="2 3">BSSL-BM11</strain>
    </source>
</reference>
<dbReference type="EMBL" id="JAFMNX010000002">
    <property type="protein sequence ID" value="MBS9720846.1"/>
    <property type="molecule type" value="Genomic_DNA"/>
</dbReference>
<proteinExistence type="predicted"/>
<evidence type="ECO:0000313" key="3">
    <source>
        <dbReference type="Proteomes" id="UP001297272"/>
    </source>
</evidence>
<feature type="transmembrane region" description="Helical" evidence="1">
    <location>
        <begin position="81"/>
        <end position="103"/>
    </location>
</feature>
<keyword evidence="1" id="KW-0812">Transmembrane</keyword>
<keyword evidence="1" id="KW-1133">Transmembrane helix</keyword>
<evidence type="ECO:0000256" key="1">
    <source>
        <dbReference type="SAM" id="Phobius"/>
    </source>
</evidence>
<gene>
    <name evidence="2" type="ORF">JYU29_09125</name>
</gene>
<feature type="transmembrane region" description="Helical" evidence="1">
    <location>
        <begin position="115"/>
        <end position="130"/>
    </location>
</feature>
<feature type="transmembrane region" description="Helical" evidence="1">
    <location>
        <begin position="50"/>
        <end position="69"/>
    </location>
</feature>
<sequence length="159" mass="17240">MQRAALSFALLAVLTALLVIACLFLAQKGYPFGAIGLRRLDSIASAPTFVPLAGLYFLTAALLMIMPLRAASFVLSHATEVVFWTTIALIATIVGVVVARFGWGQSSAPSSLVDWRFLYAAAVLATHFALDHLRKNVLLRTLFFAIFVAACAFCLFWTP</sequence>
<dbReference type="Proteomes" id="UP001297272">
    <property type="component" value="Unassembled WGS sequence"/>
</dbReference>
<name>A0ABS5RUX5_9HYPH</name>
<accession>A0ABS5RUX5</accession>
<organism evidence="2 3">
    <name type="scientific">Tianweitania aestuarii</name>
    <dbReference type="NCBI Taxonomy" id="2814886"/>
    <lineage>
        <taxon>Bacteria</taxon>
        <taxon>Pseudomonadati</taxon>
        <taxon>Pseudomonadota</taxon>
        <taxon>Alphaproteobacteria</taxon>
        <taxon>Hyphomicrobiales</taxon>
        <taxon>Phyllobacteriaceae</taxon>
        <taxon>Tianweitania</taxon>
    </lineage>
</organism>
<evidence type="ECO:0000313" key="2">
    <source>
        <dbReference type="EMBL" id="MBS9720846.1"/>
    </source>
</evidence>
<keyword evidence="3" id="KW-1185">Reference proteome</keyword>
<dbReference type="PROSITE" id="PS51257">
    <property type="entry name" value="PROKAR_LIPOPROTEIN"/>
    <property type="match status" value="1"/>
</dbReference>
<keyword evidence="1" id="KW-0472">Membrane</keyword>
<feature type="transmembrane region" description="Helical" evidence="1">
    <location>
        <begin position="137"/>
        <end position="158"/>
    </location>
</feature>
<protein>
    <submittedName>
        <fullName evidence="2">Uncharacterized protein</fullName>
    </submittedName>
</protein>
<dbReference type="RefSeq" id="WP_213984501.1">
    <property type="nucleotide sequence ID" value="NZ_JAFMNX010000002.1"/>
</dbReference>